<dbReference type="EMBL" id="SWFS01000419">
    <property type="protein sequence ID" value="KAA8905313.1"/>
    <property type="molecule type" value="Genomic_DNA"/>
</dbReference>
<name>A0A642UTY8_9ASCO</name>
<dbReference type="AlphaFoldDB" id="A0A642UTY8"/>
<accession>A0A642UTY8</accession>
<dbReference type="Proteomes" id="UP000761534">
    <property type="component" value="Unassembled WGS sequence"/>
</dbReference>
<evidence type="ECO:0000313" key="1">
    <source>
        <dbReference type="EMBL" id="KAA8905313.1"/>
    </source>
</evidence>
<reference evidence="1" key="1">
    <citation type="journal article" date="2019" name="G3 (Bethesda)">
        <title>Genome Assemblies of Two Rare Opportunistic Yeast Pathogens: Diutina rugosa (syn. Candida rugosa) and Trichomonascus ciferrii (syn. Candida ciferrii).</title>
        <authorList>
            <person name="Mixao V."/>
            <person name="Saus E."/>
            <person name="Hansen A.P."/>
            <person name="Lass-Florl C."/>
            <person name="Gabaldon T."/>
        </authorList>
    </citation>
    <scope>NUCLEOTIDE SEQUENCE</scope>
    <source>
        <strain evidence="1">CBS 4856</strain>
    </source>
</reference>
<gene>
    <name evidence="1" type="ORF">TRICI_005332</name>
</gene>
<dbReference type="VEuPathDB" id="FungiDB:TRICI_005332"/>
<evidence type="ECO:0000313" key="2">
    <source>
        <dbReference type="Proteomes" id="UP000761534"/>
    </source>
</evidence>
<organism evidence="1 2">
    <name type="scientific">Trichomonascus ciferrii</name>
    <dbReference type="NCBI Taxonomy" id="44093"/>
    <lineage>
        <taxon>Eukaryota</taxon>
        <taxon>Fungi</taxon>
        <taxon>Dikarya</taxon>
        <taxon>Ascomycota</taxon>
        <taxon>Saccharomycotina</taxon>
        <taxon>Dipodascomycetes</taxon>
        <taxon>Dipodascales</taxon>
        <taxon>Trichomonascaceae</taxon>
        <taxon>Trichomonascus</taxon>
        <taxon>Trichomonascus ciferrii complex</taxon>
    </lineage>
</organism>
<keyword evidence="2" id="KW-1185">Reference proteome</keyword>
<comment type="caution">
    <text evidence="1">The sequence shown here is derived from an EMBL/GenBank/DDBJ whole genome shotgun (WGS) entry which is preliminary data.</text>
</comment>
<proteinExistence type="predicted"/>
<protein>
    <submittedName>
        <fullName evidence="1">Uncharacterized protein</fullName>
    </submittedName>
</protein>
<sequence length="240" mass="27389">MFTGSFVELRKDLMSLNMPKFASTSEYNQKLTRFPNDYIKCHLKLAMEYEEYDYTPFLPPPISVSPIAPHVPIDTRVLFVARFSKSVPVDCDKWALRGQFFNAASLAFNLGPREFPGVLTTDGHSGTKVDTQTDIANPAKFLKLQDKRSKVFSYYKMQSRLDLKLEKCRYKTNGQKTKNGVNANLEQVLNKLGYSFSNFVVFLQYIGRLRDTLFQCHTAPYSQISDGNTTATEQRQNTSS</sequence>